<feature type="region of interest" description="Disordered" evidence="3">
    <location>
        <begin position="17"/>
        <end position="48"/>
    </location>
</feature>
<sequence length="398" mass="44899">MASPDLQHVIYTVDEGLLSGHPQSPNSASMNGGLVPRADPAPTLQLSGHFLPKHNEVERMQRRIQELEESQQLSKKIIKGYRDTVQDQKWDLKNIRSLQNEKITQLKAELAASGNSLRDARESMRKVSSKKGILLPIEFLDDVRPNPFNAPPEQNLYGKIMPSKKGMLLPRQFLDDVRPNPFNAPPEQNLYGKMAPESGFNFVQFQQQQRTEPDEKNNAEDQYQPRSPVDPCLAQRHSGARKSEPLVDGLRFMTLNEPKFKPVTNDNPPTRNVPNVFNEPQSLNYSNLNTSVVYSEFTLKPHQAYAREWMAKQERTHGIGGLIADEMGLGKTFQTIVLIKDDKVKAQIRGLSMGPTLIAAPKEVEVSGILYIPTKIKDLWALEFLSFCMLNLFALSSI</sequence>
<organism evidence="5 6">
    <name type="scientific">Rhodocollybia butyracea</name>
    <dbReference type="NCBI Taxonomy" id="206335"/>
    <lineage>
        <taxon>Eukaryota</taxon>
        <taxon>Fungi</taxon>
        <taxon>Dikarya</taxon>
        <taxon>Basidiomycota</taxon>
        <taxon>Agaricomycotina</taxon>
        <taxon>Agaricomycetes</taxon>
        <taxon>Agaricomycetidae</taxon>
        <taxon>Agaricales</taxon>
        <taxon>Marasmiineae</taxon>
        <taxon>Omphalotaceae</taxon>
        <taxon>Rhodocollybia</taxon>
    </lineage>
</organism>
<keyword evidence="6" id="KW-1185">Reference proteome</keyword>
<dbReference type="InterPro" id="IPR038718">
    <property type="entry name" value="SNF2-like_sf"/>
</dbReference>
<keyword evidence="2" id="KW-0067">ATP-binding</keyword>
<dbReference type="Gene3D" id="3.40.50.10810">
    <property type="entry name" value="Tandem AAA-ATPase domain"/>
    <property type="match status" value="1"/>
</dbReference>
<dbReference type="Pfam" id="PF00176">
    <property type="entry name" value="SNF2-rel_dom"/>
    <property type="match status" value="1"/>
</dbReference>
<protein>
    <recommendedName>
        <fullName evidence="4">SNF2 N-terminal domain-containing protein</fullName>
    </recommendedName>
</protein>
<evidence type="ECO:0000313" key="5">
    <source>
        <dbReference type="EMBL" id="KAF9062815.1"/>
    </source>
</evidence>
<dbReference type="InterPro" id="IPR000330">
    <property type="entry name" value="SNF2_N"/>
</dbReference>
<dbReference type="SUPFAM" id="SSF52540">
    <property type="entry name" value="P-loop containing nucleoside triphosphate hydrolases"/>
    <property type="match status" value="1"/>
</dbReference>
<keyword evidence="1" id="KW-0547">Nucleotide-binding</keyword>
<evidence type="ECO:0000256" key="3">
    <source>
        <dbReference type="SAM" id="MobiDB-lite"/>
    </source>
</evidence>
<name>A0A9P5PIQ9_9AGAR</name>
<dbReference type="AlphaFoldDB" id="A0A9P5PIQ9"/>
<evidence type="ECO:0000256" key="2">
    <source>
        <dbReference type="ARBA" id="ARBA00022840"/>
    </source>
</evidence>
<proteinExistence type="predicted"/>
<comment type="caution">
    <text evidence="5">The sequence shown here is derived from an EMBL/GenBank/DDBJ whole genome shotgun (WGS) entry which is preliminary data.</text>
</comment>
<dbReference type="GO" id="GO:0005524">
    <property type="term" value="F:ATP binding"/>
    <property type="evidence" value="ECO:0007669"/>
    <property type="project" value="InterPro"/>
</dbReference>
<dbReference type="Proteomes" id="UP000772434">
    <property type="component" value="Unassembled WGS sequence"/>
</dbReference>
<evidence type="ECO:0000256" key="1">
    <source>
        <dbReference type="ARBA" id="ARBA00022741"/>
    </source>
</evidence>
<feature type="compositionally biased region" description="Polar residues" evidence="3">
    <location>
        <begin position="21"/>
        <end position="30"/>
    </location>
</feature>
<feature type="region of interest" description="Disordered" evidence="3">
    <location>
        <begin position="206"/>
        <end position="230"/>
    </location>
</feature>
<evidence type="ECO:0000313" key="6">
    <source>
        <dbReference type="Proteomes" id="UP000772434"/>
    </source>
</evidence>
<feature type="domain" description="SNF2 N-terminal" evidence="4">
    <location>
        <begin position="302"/>
        <end position="363"/>
    </location>
</feature>
<evidence type="ECO:0000259" key="4">
    <source>
        <dbReference type="Pfam" id="PF00176"/>
    </source>
</evidence>
<dbReference type="InterPro" id="IPR027417">
    <property type="entry name" value="P-loop_NTPase"/>
</dbReference>
<dbReference type="EMBL" id="JADNRY010000161">
    <property type="protein sequence ID" value="KAF9062815.1"/>
    <property type="molecule type" value="Genomic_DNA"/>
</dbReference>
<gene>
    <name evidence="5" type="ORF">BDP27DRAFT_1427504</name>
</gene>
<dbReference type="PANTHER" id="PTHR10799">
    <property type="entry name" value="SNF2/RAD54 HELICASE FAMILY"/>
    <property type="match status" value="1"/>
</dbReference>
<dbReference type="OrthoDB" id="448448at2759"/>
<reference evidence="5" key="1">
    <citation type="submission" date="2020-11" db="EMBL/GenBank/DDBJ databases">
        <authorList>
            <consortium name="DOE Joint Genome Institute"/>
            <person name="Ahrendt S."/>
            <person name="Riley R."/>
            <person name="Andreopoulos W."/>
            <person name="Labutti K."/>
            <person name="Pangilinan J."/>
            <person name="Ruiz-Duenas F.J."/>
            <person name="Barrasa J.M."/>
            <person name="Sanchez-Garcia M."/>
            <person name="Camarero S."/>
            <person name="Miyauchi S."/>
            <person name="Serrano A."/>
            <person name="Linde D."/>
            <person name="Babiker R."/>
            <person name="Drula E."/>
            <person name="Ayuso-Fernandez I."/>
            <person name="Pacheco R."/>
            <person name="Padilla G."/>
            <person name="Ferreira P."/>
            <person name="Barriuso J."/>
            <person name="Kellner H."/>
            <person name="Castanera R."/>
            <person name="Alfaro M."/>
            <person name="Ramirez L."/>
            <person name="Pisabarro A.G."/>
            <person name="Kuo A."/>
            <person name="Tritt A."/>
            <person name="Lipzen A."/>
            <person name="He G."/>
            <person name="Yan M."/>
            <person name="Ng V."/>
            <person name="Cullen D."/>
            <person name="Martin F."/>
            <person name="Rosso M.-N."/>
            <person name="Henrissat B."/>
            <person name="Hibbett D."/>
            <person name="Martinez A.T."/>
            <person name="Grigoriev I.V."/>
        </authorList>
    </citation>
    <scope>NUCLEOTIDE SEQUENCE</scope>
    <source>
        <strain evidence="5">AH 40177</strain>
    </source>
</reference>
<accession>A0A9P5PIQ9</accession>